<dbReference type="PANTHER" id="PTHR12526">
    <property type="entry name" value="GLYCOSYLTRANSFERASE"/>
    <property type="match status" value="1"/>
</dbReference>
<dbReference type="CDD" id="cd03801">
    <property type="entry name" value="GT4_PimA-like"/>
    <property type="match status" value="1"/>
</dbReference>
<dbReference type="EMBL" id="FUYY01000001">
    <property type="protein sequence ID" value="SKB36848.1"/>
    <property type="molecule type" value="Genomic_DNA"/>
</dbReference>
<name>A0A1T5APF1_9FLAO</name>
<dbReference type="PANTHER" id="PTHR12526:SF630">
    <property type="entry name" value="GLYCOSYLTRANSFERASE"/>
    <property type="match status" value="1"/>
</dbReference>
<dbReference type="SUPFAM" id="SSF53756">
    <property type="entry name" value="UDP-Glycosyltransferase/glycogen phosphorylase"/>
    <property type="match status" value="1"/>
</dbReference>
<keyword evidence="3" id="KW-1185">Reference proteome</keyword>
<feature type="domain" description="Glycosyl transferase family 1" evidence="1">
    <location>
        <begin position="182"/>
        <end position="340"/>
    </location>
</feature>
<gene>
    <name evidence="2" type="ORF">SAMN05660776_0763</name>
</gene>
<evidence type="ECO:0000259" key="1">
    <source>
        <dbReference type="Pfam" id="PF00534"/>
    </source>
</evidence>
<dbReference type="Pfam" id="PF00534">
    <property type="entry name" value="Glycos_transf_1"/>
    <property type="match status" value="1"/>
</dbReference>
<dbReference type="Proteomes" id="UP000190230">
    <property type="component" value="Unassembled WGS sequence"/>
</dbReference>
<reference evidence="3" key="1">
    <citation type="submission" date="2017-02" db="EMBL/GenBank/DDBJ databases">
        <authorList>
            <person name="Varghese N."/>
            <person name="Submissions S."/>
        </authorList>
    </citation>
    <scope>NUCLEOTIDE SEQUENCE [LARGE SCALE GENOMIC DNA]</scope>
    <source>
        <strain evidence="3">DSM 23405</strain>
    </source>
</reference>
<sequence>MKILLLINSFGRGGAEKSTVSFILKVNKQYENINFVCVYLHPYKPGFYDEIEQNKIPLIHIKEKGFFSRVKRFKGIIEEFHPDIVHSVLFDSNLISRFSSIGRNEIFVESLVNKTYSKDREYQSRNIQIKSYLIKLIDKSSSYLVDYFHSVGFAVANHYLEVYNRKFNYTVVERGRLKPINIPEKKGNVSGKLTLLTLARQEYQKGLLYLLEAMLPFRNMVQLQIVGREGSATEELKEYVRRNNMENDVEFCGYFDDIVPLVNNADVYVSASLYEGLPGSVIEAMSLKKPLILSDIEEHREVAIENENVLFFQPKNSRELSEKIEIFLNDRKLLKKFGSRSMEIFNERFTEDSMIKGMAEFYLNIFEKEKTSKN</sequence>
<protein>
    <submittedName>
        <fullName evidence="2">Glycosyltransferase involved in cell wall bisynthesis</fullName>
    </submittedName>
</protein>
<dbReference type="AlphaFoldDB" id="A0A1T5APF1"/>
<keyword evidence="2" id="KW-0808">Transferase</keyword>
<dbReference type="InterPro" id="IPR001296">
    <property type="entry name" value="Glyco_trans_1"/>
</dbReference>
<proteinExistence type="predicted"/>
<dbReference type="GO" id="GO:0016757">
    <property type="term" value="F:glycosyltransferase activity"/>
    <property type="evidence" value="ECO:0007669"/>
    <property type="project" value="InterPro"/>
</dbReference>
<accession>A0A1T5APF1</accession>
<evidence type="ECO:0000313" key="2">
    <source>
        <dbReference type="EMBL" id="SKB36848.1"/>
    </source>
</evidence>
<organism evidence="2 3">
    <name type="scientific">Salegentibacter holothuriorum</name>
    <dbReference type="NCBI Taxonomy" id="241145"/>
    <lineage>
        <taxon>Bacteria</taxon>
        <taxon>Pseudomonadati</taxon>
        <taxon>Bacteroidota</taxon>
        <taxon>Flavobacteriia</taxon>
        <taxon>Flavobacteriales</taxon>
        <taxon>Flavobacteriaceae</taxon>
        <taxon>Salegentibacter</taxon>
    </lineage>
</organism>
<dbReference type="Gene3D" id="3.40.50.2000">
    <property type="entry name" value="Glycogen Phosphorylase B"/>
    <property type="match status" value="2"/>
</dbReference>
<dbReference type="STRING" id="241145.SAMN05660776_0763"/>
<evidence type="ECO:0000313" key="3">
    <source>
        <dbReference type="Proteomes" id="UP000190230"/>
    </source>
</evidence>